<protein>
    <submittedName>
        <fullName evidence="2">Nucleotidyltransferase domain-containing protein</fullName>
        <ecNumber evidence="2">2.7.7.-</ecNumber>
    </submittedName>
</protein>
<dbReference type="OrthoDB" id="1682923at2"/>
<dbReference type="InterPro" id="IPR052548">
    <property type="entry name" value="Type_VII_TA_antitoxin"/>
</dbReference>
<dbReference type="AlphaFoldDB" id="A0A5Q2N210"/>
<dbReference type="Proteomes" id="UP000366051">
    <property type="component" value="Chromosome"/>
</dbReference>
<keyword evidence="2" id="KW-0548">Nucleotidyltransferase</keyword>
<keyword evidence="3" id="KW-1185">Reference proteome</keyword>
<dbReference type="InterPro" id="IPR002934">
    <property type="entry name" value="Polymerase_NTP_transf_dom"/>
</dbReference>
<dbReference type="Pfam" id="PF01909">
    <property type="entry name" value="NTP_transf_2"/>
    <property type="match status" value="1"/>
</dbReference>
<keyword evidence="2" id="KW-0808">Transferase</keyword>
<dbReference type="EC" id="2.7.7.-" evidence="2"/>
<name>A0A5Q2N210_9FIRM</name>
<organism evidence="2 3">
    <name type="scientific">Heliorestis convoluta</name>
    <dbReference type="NCBI Taxonomy" id="356322"/>
    <lineage>
        <taxon>Bacteria</taxon>
        <taxon>Bacillati</taxon>
        <taxon>Bacillota</taxon>
        <taxon>Clostridia</taxon>
        <taxon>Eubacteriales</taxon>
        <taxon>Heliobacteriaceae</taxon>
        <taxon>Heliorestis</taxon>
    </lineage>
</organism>
<dbReference type="EMBL" id="CP045875">
    <property type="protein sequence ID" value="QGG48857.1"/>
    <property type="molecule type" value="Genomic_DNA"/>
</dbReference>
<dbReference type="PANTHER" id="PTHR33933:SF1">
    <property type="entry name" value="PROTEIN ADENYLYLTRANSFERASE MNTA-RELATED"/>
    <property type="match status" value="1"/>
</dbReference>
<dbReference type="PANTHER" id="PTHR33933">
    <property type="entry name" value="NUCLEOTIDYLTRANSFERASE"/>
    <property type="match status" value="1"/>
</dbReference>
<reference evidence="3" key="1">
    <citation type="submission" date="2019-11" db="EMBL/GenBank/DDBJ databases">
        <title>Genome sequence of Heliorestis convoluta strain HH, an alkaliphilic and minimalistic phototrophic bacterium from a soda lake in Egypt.</title>
        <authorList>
            <person name="Dewey E.D."/>
            <person name="Stokes L.M."/>
            <person name="Burchell B.M."/>
            <person name="Shaffer K.N."/>
            <person name="Huntington A.M."/>
            <person name="Baker J.M."/>
            <person name="Nadendla S."/>
            <person name="Giglio M.G."/>
            <person name="Touchman J.W."/>
            <person name="Blankenship R.E."/>
            <person name="Madigan M.T."/>
            <person name="Sattley W.M."/>
        </authorList>
    </citation>
    <scope>NUCLEOTIDE SEQUENCE [LARGE SCALE GENOMIC DNA]</scope>
    <source>
        <strain evidence="3">HH</strain>
    </source>
</reference>
<dbReference type="GO" id="GO:0016779">
    <property type="term" value="F:nucleotidyltransferase activity"/>
    <property type="evidence" value="ECO:0007669"/>
    <property type="project" value="UniProtKB-KW"/>
</dbReference>
<dbReference type="KEGG" id="hcv:FTV88_2768"/>
<dbReference type="CDD" id="cd05403">
    <property type="entry name" value="NT_KNTase_like"/>
    <property type="match status" value="1"/>
</dbReference>
<accession>A0A5Q2N210</accession>
<evidence type="ECO:0000259" key="1">
    <source>
        <dbReference type="Pfam" id="PF01909"/>
    </source>
</evidence>
<evidence type="ECO:0000313" key="3">
    <source>
        <dbReference type="Proteomes" id="UP000366051"/>
    </source>
</evidence>
<feature type="domain" description="Polymerase nucleotidyl transferase" evidence="1">
    <location>
        <begin position="17"/>
        <end position="76"/>
    </location>
</feature>
<dbReference type="RefSeq" id="WP_153725946.1">
    <property type="nucleotide sequence ID" value="NZ_CP045875.1"/>
</dbReference>
<proteinExistence type="predicted"/>
<sequence>MVDSNVREEIKKIVLQYAEQVNKEFKLKEIYLYGSYIKGNHTEDSDIDVAVVAENFTGDLVEDTFRLMKLRRKIDYRIEPHPFLVDDFHENNPEAKEVIKSGLKVV</sequence>
<dbReference type="InterPro" id="IPR043519">
    <property type="entry name" value="NT_sf"/>
</dbReference>
<dbReference type="SUPFAM" id="SSF81301">
    <property type="entry name" value="Nucleotidyltransferase"/>
    <property type="match status" value="1"/>
</dbReference>
<evidence type="ECO:0000313" key="2">
    <source>
        <dbReference type="EMBL" id="QGG48857.1"/>
    </source>
</evidence>
<dbReference type="Gene3D" id="3.30.460.10">
    <property type="entry name" value="Beta Polymerase, domain 2"/>
    <property type="match status" value="1"/>
</dbReference>
<gene>
    <name evidence="2" type="ORF">FTV88_2768</name>
</gene>